<dbReference type="SUPFAM" id="SSF54928">
    <property type="entry name" value="RNA-binding domain, RBD"/>
    <property type="match status" value="1"/>
</dbReference>
<dbReference type="PROSITE" id="PS50102">
    <property type="entry name" value="RRM"/>
    <property type="match status" value="1"/>
</dbReference>
<dbReference type="InterPro" id="IPR035979">
    <property type="entry name" value="RBD_domain_sf"/>
</dbReference>
<dbReference type="Proteomes" id="UP000325313">
    <property type="component" value="Unassembled WGS sequence"/>
</dbReference>
<accession>A0A5B0M865</accession>
<evidence type="ECO:0000313" key="3">
    <source>
        <dbReference type="EMBL" id="KAA1072791.1"/>
    </source>
</evidence>
<gene>
    <name evidence="3" type="ORF">PGTUg99_008197</name>
</gene>
<evidence type="ECO:0000256" key="1">
    <source>
        <dbReference type="PROSITE-ProRule" id="PRU00176"/>
    </source>
</evidence>
<reference evidence="3 4" key="1">
    <citation type="submission" date="2019-05" db="EMBL/GenBank/DDBJ databases">
        <title>Emergence of the Ug99 lineage of the wheat stem rust pathogen through somatic hybridization.</title>
        <authorList>
            <person name="Li F."/>
            <person name="Upadhyaya N.M."/>
            <person name="Sperschneider J."/>
            <person name="Matny O."/>
            <person name="Nguyen-Phuc H."/>
            <person name="Mago R."/>
            <person name="Raley C."/>
            <person name="Miller M.E."/>
            <person name="Silverstein K.A.T."/>
            <person name="Henningsen E."/>
            <person name="Hirsch C.D."/>
            <person name="Visser B."/>
            <person name="Pretorius Z.A."/>
            <person name="Steffenson B.J."/>
            <person name="Schwessinger B."/>
            <person name="Dodds P.N."/>
            <person name="Figueroa M."/>
        </authorList>
    </citation>
    <scope>NUCLEOTIDE SEQUENCE [LARGE SCALE GENOMIC DNA]</scope>
    <source>
        <strain evidence="3 4">Ug99</strain>
    </source>
</reference>
<evidence type="ECO:0000259" key="2">
    <source>
        <dbReference type="PROSITE" id="PS50102"/>
    </source>
</evidence>
<keyword evidence="1" id="KW-0694">RNA-binding</keyword>
<organism evidence="3 4">
    <name type="scientific">Puccinia graminis f. sp. tritici</name>
    <dbReference type="NCBI Taxonomy" id="56615"/>
    <lineage>
        <taxon>Eukaryota</taxon>
        <taxon>Fungi</taxon>
        <taxon>Dikarya</taxon>
        <taxon>Basidiomycota</taxon>
        <taxon>Pucciniomycotina</taxon>
        <taxon>Pucciniomycetes</taxon>
        <taxon>Pucciniales</taxon>
        <taxon>Pucciniaceae</taxon>
        <taxon>Puccinia</taxon>
    </lineage>
</organism>
<evidence type="ECO:0000313" key="4">
    <source>
        <dbReference type="Proteomes" id="UP000325313"/>
    </source>
</evidence>
<dbReference type="InterPro" id="IPR000504">
    <property type="entry name" value="RRM_dom"/>
</dbReference>
<dbReference type="GO" id="GO:0003723">
    <property type="term" value="F:RNA binding"/>
    <property type="evidence" value="ECO:0007669"/>
    <property type="project" value="UniProtKB-UniRule"/>
</dbReference>
<dbReference type="SMART" id="SM00360">
    <property type="entry name" value="RRM"/>
    <property type="match status" value="1"/>
</dbReference>
<dbReference type="Gene3D" id="3.30.70.330">
    <property type="match status" value="1"/>
</dbReference>
<feature type="domain" description="RRM" evidence="2">
    <location>
        <begin position="25"/>
        <end position="98"/>
    </location>
</feature>
<dbReference type="EMBL" id="VDEP01000476">
    <property type="protein sequence ID" value="KAA1072791.1"/>
    <property type="molecule type" value="Genomic_DNA"/>
</dbReference>
<dbReference type="AlphaFoldDB" id="A0A5B0M865"/>
<sequence>MSSPVIVYDDTATFCSQHTANQPSRIVGVANLILGTSEADIWAAFCEFGRIQFCFIPLSAPTTAIIVFSTDAEAAAGVDGMDGAIADGKRLHVQKSTITARGGLSLLLRMT</sequence>
<dbReference type="CDD" id="cd00590">
    <property type="entry name" value="RRM_SF"/>
    <property type="match status" value="1"/>
</dbReference>
<comment type="caution">
    <text evidence="3">The sequence shown here is derived from an EMBL/GenBank/DDBJ whole genome shotgun (WGS) entry which is preliminary data.</text>
</comment>
<proteinExistence type="predicted"/>
<name>A0A5B0M865_PUCGR</name>
<dbReference type="Pfam" id="PF00076">
    <property type="entry name" value="RRM_1"/>
    <property type="match status" value="1"/>
</dbReference>
<dbReference type="InterPro" id="IPR012677">
    <property type="entry name" value="Nucleotide-bd_a/b_plait_sf"/>
</dbReference>
<protein>
    <recommendedName>
        <fullName evidence="2">RRM domain-containing protein</fullName>
    </recommendedName>
</protein>